<dbReference type="PANTHER" id="PTHR11060">
    <property type="entry name" value="PROTEIN MEMO1"/>
    <property type="match status" value="1"/>
</dbReference>
<reference evidence="3 4" key="1">
    <citation type="journal article" date="2016" name="Environ. Microbiol.">
        <title>Genomic resolution of a cold subsurface aquifer community provides metabolic insights for novel microbes adapted to high CO concentrations.</title>
        <authorList>
            <person name="Probst A.J."/>
            <person name="Castelle C.J."/>
            <person name="Singh A."/>
            <person name="Brown C.T."/>
            <person name="Anantharaman K."/>
            <person name="Sharon I."/>
            <person name="Hug L.A."/>
            <person name="Burstein D."/>
            <person name="Emerson J.B."/>
            <person name="Thomas B.C."/>
            <person name="Banfield J.F."/>
        </authorList>
    </citation>
    <scope>NUCLEOTIDE SEQUENCE [LARGE SCALE GENOMIC DNA]</scope>
    <source>
        <strain evidence="3">CG2_30_40_21</strain>
    </source>
</reference>
<dbReference type="STRING" id="1817895.AUJ95_00145"/>
<name>A0A1J5EIE0_9BACT</name>
<evidence type="ECO:0000256" key="2">
    <source>
        <dbReference type="HAMAP-Rule" id="MF_00055"/>
    </source>
</evidence>
<dbReference type="HAMAP" id="MF_00055">
    <property type="entry name" value="MEMO1"/>
    <property type="match status" value="1"/>
</dbReference>
<evidence type="ECO:0000313" key="3">
    <source>
        <dbReference type="EMBL" id="OIP43743.1"/>
    </source>
</evidence>
<comment type="caution">
    <text evidence="3">The sequence shown here is derived from an EMBL/GenBank/DDBJ whole genome shotgun (WGS) entry which is preliminary data.</text>
</comment>
<protein>
    <recommendedName>
        <fullName evidence="2">MEMO1 family protein AUJ95_00145</fullName>
    </recommendedName>
</protein>
<proteinExistence type="inferred from homology"/>
<evidence type="ECO:0000256" key="1">
    <source>
        <dbReference type="ARBA" id="ARBA00006315"/>
    </source>
</evidence>
<dbReference type="CDD" id="cd07361">
    <property type="entry name" value="MEMO_like"/>
    <property type="match status" value="1"/>
</dbReference>
<sequence length="273" mass="30416">MIRKPVRAGSFYPAQPDHLRGEVNGYLKKEMIKRDALGLIVPHAGYMYSGGVAGAVYSSILPSETFIILCPNHTGQGKPFSIMNSRIWQTPLGDVPIDFELANKLSFASKYIQIDHVAHLYEHSIEVQLPFLQVLFENFQIIPLCMGHSHPSVYKEIGVEIANCIKLSQKKITIIASSDMSHEGQLDENSLEKYLKYHDQLAIDAILELNEEELIRQVEGLNITMCGYAPAVAMLTATKQLGAKSAELIKYATSWDVTHDYNYVVGYAGIVVT</sequence>
<dbReference type="Gene3D" id="3.40.830.10">
    <property type="entry name" value="LigB-like"/>
    <property type="match status" value="1"/>
</dbReference>
<dbReference type="Pfam" id="PF01875">
    <property type="entry name" value="Memo"/>
    <property type="match status" value="1"/>
</dbReference>
<dbReference type="InterPro" id="IPR002737">
    <property type="entry name" value="MEMO1_fam"/>
</dbReference>
<accession>A0A1J5EIE0</accession>
<organism evidence="3 4">
    <name type="scientific">Candidatus Desantisbacteria bacterium CG2_30_40_21</name>
    <dbReference type="NCBI Taxonomy" id="1817895"/>
    <lineage>
        <taxon>Bacteria</taxon>
        <taxon>Candidatus Desantisiibacteriota</taxon>
    </lineage>
</organism>
<dbReference type="NCBIfam" id="TIGR04336">
    <property type="entry name" value="AmmeMemoSam_B"/>
    <property type="match status" value="1"/>
</dbReference>
<gene>
    <name evidence="3" type="ORF">AUJ95_00145</name>
</gene>
<dbReference type="AlphaFoldDB" id="A0A1J5EIE0"/>
<dbReference type="PANTHER" id="PTHR11060:SF0">
    <property type="entry name" value="PROTEIN MEMO1"/>
    <property type="match status" value="1"/>
</dbReference>
<dbReference type="Proteomes" id="UP000183085">
    <property type="component" value="Unassembled WGS sequence"/>
</dbReference>
<dbReference type="EMBL" id="MNYI01000006">
    <property type="protein sequence ID" value="OIP43743.1"/>
    <property type="molecule type" value="Genomic_DNA"/>
</dbReference>
<evidence type="ECO:0000313" key="4">
    <source>
        <dbReference type="Proteomes" id="UP000183085"/>
    </source>
</evidence>
<comment type="similarity">
    <text evidence="1 2">Belongs to the MEMO1 family.</text>
</comment>